<evidence type="ECO:0000256" key="1">
    <source>
        <dbReference type="SAM" id="MobiDB-lite"/>
    </source>
</evidence>
<reference evidence="2" key="1">
    <citation type="journal article" date="2022" name="Int. J. Mol. Sci.">
        <title>Draft Genome of Tanacetum Coccineum: Genomic Comparison of Closely Related Tanacetum-Family Plants.</title>
        <authorList>
            <person name="Yamashiro T."/>
            <person name="Shiraishi A."/>
            <person name="Nakayama K."/>
            <person name="Satake H."/>
        </authorList>
    </citation>
    <scope>NUCLEOTIDE SEQUENCE</scope>
</reference>
<comment type="caution">
    <text evidence="2">The sequence shown here is derived from an EMBL/GenBank/DDBJ whole genome shotgun (WGS) entry which is preliminary data.</text>
</comment>
<evidence type="ECO:0000313" key="2">
    <source>
        <dbReference type="EMBL" id="GJS59600.1"/>
    </source>
</evidence>
<organism evidence="2 3">
    <name type="scientific">Tanacetum coccineum</name>
    <dbReference type="NCBI Taxonomy" id="301880"/>
    <lineage>
        <taxon>Eukaryota</taxon>
        <taxon>Viridiplantae</taxon>
        <taxon>Streptophyta</taxon>
        <taxon>Embryophyta</taxon>
        <taxon>Tracheophyta</taxon>
        <taxon>Spermatophyta</taxon>
        <taxon>Magnoliopsida</taxon>
        <taxon>eudicotyledons</taxon>
        <taxon>Gunneridae</taxon>
        <taxon>Pentapetalae</taxon>
        <taxon>asterids</taxon>
        <taxon>campanulids</taxon>
        <taxon>Asterales</taxon>
        <taxon>Asteraceae</taxon>
        <taxon>Asteroideae</taxon>
        <taxon>Anthemideae</taxon>
        <taxon>Anthemidinae</taxon>
        <taxon>Tanacetum</taxon>
    </lineage>
</organism>
<feature type="region of interest" description="Disordered" evidence="1">
    <location>
        <begin position="73"/>
        <end position="99"/>
    </location>
</feature>
<reference evidence="2" key="2">
    <citation type="submission" date="2022-01" db="EMBL/GenBank/DDBJ databases">
        <authorList>
            <person name="Yamashiro T."/>
            <person name="Shiraishi A."/>
            <person name="Satake H."/>
            <person name="Nakayama K."/>
        </authorList>
    </citation>
    <scope>NUCLEOTIDE SEQUENCE</scope>
</reference>
<dbReference type="EMBL" id="BQNB010009161">
    <property type="protein sequence ID" value="GJS59600.1"/>
    <property type="molecule type" value="Genomic_DNA"/>
</dbReference>
<accession>A0ABQ4X3L5</accession>
<name>A0ABQ4X3L5_9ASTR</name>
<keyword evidence="3" id="KW-1185">Reference proteome</keyword>
<proteinExistence type="predicted"/>
<feature type="non-terminal residue" evidence="2">
    <location>
        <position position="1"/>
    </location>
</feature>
<dbReference type="Proteomes" id="UP001151760">
    <property type="component" value="Unassembled WGS sequence"/>
</dbReference>
<feature type="non-terminal residue" evidence="2">
    <location>
        <position position="294"/>
    </location>
</feature>
<protein>
    <recommendedName>
        <fullName evidence="4">Reverse transcriptase domain-containing protein</fullName>
    </recommendedName>
</protein>
<evidence type="ECO:0008006" key="4">
    <source>
        <dbReference type="Google" id="ProtNLM"/>
    </source>
</evidence>
<gene>
    <name evidence="2" type="ORF">Tco_0654384</name>
</gene>
<sequence>IINEEFAEYINSPSWNRPTFVDDDDTVFYTISHAAITPDLPTKESENSLNMGDEHLDTILETEKSSVEDLVPIPSESNDISEDECDLPVSENSSSQFTTFSNPLYETDDDFSSSDDESILEDDIPVGTFKTYSNPLFEIDEEIVSSVINPLYSEKLDDNVVNDHFDAESCFIESLVNHDTLIDFSPKINSFLDEFVDELALFQPIPPRIDEIVFEPKEDIRLMEELLYNNSLPRPPEGPNSKISDATIKSFSPSPIPVEDSDSLMEEIDIFLAPDDSIPPCIKSDDYDSEDIIF</sequence>
<feature type="compositionally biased region" description="Polar residues" evidence="1">
    <location>
        <begin position="90"/>
        <end position="99"/>
    </location>
</feature>
<evidence type="ECO:0000313" key="3">
    <source>
        <dbReference type="Proteomes" id="UP001151760"/>
    </source>
</evidence>